<reference evidence="3 4" key="1">
    <citation type="submission" date="2017-06" db="EMBL/GenBank/DDBJ databases">
        <authorList>
            <consortium name="Pathogen Informatics"/>
        </authorList>
    </citation>
    <scope>NUCLEOTIDE SEQUENCE [LARGE SCALE GENOMIC DNA]</scope>
    <source>
        <strain evidence="3 4">NCTC13039</strain>
    </source>
</reference>
<gene>
    <name evidence="3" type="ORF">SAMEA4475696_00949</name>
</gene>
<keyword evidence="2" id="KW-0472">Membrane</keyword>
<protein>
    <submittedName>
        <fullName evidence="3">Uncharacterized protein conserved in bacteria</fullName>
    </submittedName>
</protein>
<dbReference type="AlphaFoldDB" id="A0A239VEJ9"/>
<sequence>MRYVPPSQRRNTDWNALAKTEKNTSDNASNAASRLVAYLIAGPVVYGGLGYLIDIWLGTRFGIAVGTLLGLGLSLYIVWLRYGGSQSPVPSAFAPHTAKVNEPVARPNVTASPGLNRTTSEEIS</sequence>
<proteinExistence type="predicted"/>
<dbReference type="RefSeq" id="WP_034400935.1">
    <property type="nucleotide sequence ID" value="NZ_JAAFNI010000001.1"/>
</dbReference>
<feature type="transmembrane region" description="Helical" evidence="2">
    <location>
        <begin position="59"/>
        <end position="79"/>
    </location>
</feature>
<feature type="transmembrane region" description="Helical" evidence="2">
    <location>
        <begin position="35"/>
        <end position="53"/>
    </location>
</feature>
<dbReference type="KEGG" id="dco:SAMEA4475696_0949"/>
<evidence type="ECO:0000313" key="4">
    <source>
        <dbReference type="Proteomes" id="UP000242637"/>
    </source>
</evidence>
<dbReference type="Proteomes" id="UP000242637">
    <property type="component" value="Chromosome 1"/>
</dbReference>
<dbReference type="EMBL" id="LT906453">
    <property type="protein sequence ID" value="SNV20229.1"/>
    <property type="molecule type" value="Genomic_DNA"/>
</dbReference>
<dbReference type="STRING" id="1121387.GCA_000429885_01138"/>
<keyword evidence="4" id="KW-1185">Reference proteome</keyword>
<accession>A0A239VEJ9</accession>
<keyword evidence="2" id="KW-1133">Transmembrane helix</keyword>
<evidence type="ECO:0000256" key="2">
    <source>
        <dbReference type="SAM" id="Phobius"/>
    </source>
</evidence>
<keyword evidence="2" id="KW-0812">Transmembrane</keyword>
<dbReference type="GeneID" id="63459194"/>
<evidence type="ECO:0000256" key="1">
    <source>
        <dbReference type="SAM" id="MobiDB-lite"/>
    </source>
</evidence>
<feature type="region of interest" description="Disordered" evidence="1">
    <location>
        <begin position="105"/>
        <end position="124"/>
    </location>
</feature>
<evidence type="ECO:0000313" key="3">
    <source>
        <dbReference type="EMBL" id="SNV20229.1"/>
    </source>
</evidence>
<organism evidence="3 4">
    <name type="scientific">Dermatophilus congolensis</name>
    <dbReference type="NCBI Taxonomy" id="1863"/>
    <lineage>
        <taxon>Bacteria</taxon>
        <taxon>Bacillati</taxon>
        <taxon>Actinomycetota</taxon>
        <taxon>Actinomycetes</taxon>
        <taxon>Micrococcales</taxon>
        <taxon>Dermatophilaceae</taxon>
        <taxon>Dermatophilus</taxon>
    </lineage>
</organism>
<dbReference type="OrthoDB" id="5193039at2"/>
<feature type="compositionally biased region" description="Polar residues" evidence="1">
    <location>
        <begin position="109"/>
        <end position="124"/>
    </location>
</feature>
<name>A0A239VEJ9_9MICO</name>